<feature type="transmembrane region" description="Helical" evidence="6">
    <location>
        <begin position="44"/>
        <end position="62"/>
    </location>
</feature>
<dbReference type="InterPro" id="IPR036259">
    <property type="entry name" value="MFS_trans_sf"/>
</dbReference>
<name>A0A1S8MNZ6_CLOSA</name>
<feature type="transmembrane region" description="Helical" evidence="6">
    <location>
        <begin position="288"/>
        <end position="313"/>
    </location>
</feature>
<keyword evidence="3 6" id="KW-0812">Transmembrane</keyword>
<dbReference type="Gene3D" id="1.20.1720.10">
    <property type="entry name" value="Multidrug resistance protein D"/>
    <property type="match status" value="1"/>
</dbReference>
<comment type="caution">
    <text evidence="9">The sequence shown here is derived from an EMBL/GenBank/DDBJ whole genome shotgun (WGS) entry which is preliminary data.</text>
</comment>
<keyword evidence="2" id="KW-0813">Transport</keyword>
<keyword evidence="7" id="KW-0732">Signal</keyword>
<dbReference type="GO" id="GO:0005886">
    <property type="term" value="C:plasma membrane"/>
    <property type="evidence" value="ECO:0007669"/>
    <property type="project" value="UniProtKB-SubCell"/>
</dbReference>
<evidence type="ECO:0000256" key="7">
    <source>
        <dbReference type="SAM" id="SignalP"/>
    </source>
</evidence>
<reference evidence="9 10" key="1">
    <citation type="submission" date="2016-05" db="EMBL/GenBank/DDBJ databases">
        <title>Microbial solvent formation.</title>
        <authorList>
            <person name="Poehlein A."/>
            <person name="Montoya Solano J.D."/>
            <person name="Flitsch S."/>
            <person name="Krabben P."/>
            <person name="Duerre P."/>
            <person name="Daniel R."/>
        </authorList>
    </citation>
    <scope>NUCLEOTIDE SEQUENCE [LARGE SCALE GENOMIC DNA]</scope>
    <source>
        <strain evidence="9 10">L1-8</strain>
    </source>
</reference>
<gene>
    <name evidence="9" type="primary">bmr3_3</name>
    <name evidence="9" type="ORF">CLOSAC_44920</name>
</gene>
<proteinExistence type="predicted"/>
<dbReference type="SUPFAM" id="SSF103473">
    <property type="entry name" value="MFS general substrate transporter"/>
    <property type="match status" value="1"/>
</dbReference>
<dbReference type="PANTHER" id="PTHR23501">
    <property type="entry name" value="MAJOR FACILITATOR SUPERFAMILY"/>
    <property type="match status" value="1"/>
</dbReference>
<dbReference type="InterPro" id="IPR011701">
    <property type="entry name" value="MFS"/>
</dbReference>
<feature type="transmembrane region" description="Helical" evidence="6">
    <location>
        <begin position="454"/>
        <end position="478"/>
    </location>
</feature>
<dbReference type="PANTHER" id="PTHR23501:SF191">
    <property type="entry name" value="VACUOLAR BASIC AMINO ACID TRANSPORTER 4"/>
    <property type="match status" value="1"/>
</dbReference>
<dbReference type="Gene3D" id="1.20.1250.20">
    <property type="entry name" value="MFS general substrate transporter like domains"/>
    <property type="match status" value="1"/>
</dbReference>
<evidence type="ECO:0000256" key="4">
    <source>
        <dbReference type="ARBA" id="ARBA00022989"/>
    </source>
</evidence>
<feature type="signal peptide" evidence="7">
    <location>
        <begin position="1"/>
        <end position="20"/>
    </location>
</feature>
<comment type="subcellular location">
    <subcellularLocation>
        <location evidence="1">Cell membrane</location>
        <topology evidence="1">Multi-pass membrane protein</topology>
    </subcellularLocation>
</comment>
<feature type="transmembrane region" description="Helical" evidence="6">
    <location>
        <begin position="351"/>
        <end position="372"/>
    </location>
</feature>
<feature type="transmembrane region" description="Helical" evidence="6">
    <location>
        <begin position="133"/>
        <end position="155"/>
    </location>
</feature>
<organism evidence="9 10">
    <name type="scientific">Clostridium saccharobutylicum</name>
    <dbReference type="NCBI Taxonomy" id="169679"/>
    <lineage>
        <taxon>Bacteria</taxon>
        <taxon>Bacillati</taxon>
        <taxon>Bacillota</taxon>
        <taxon>Clostridia</taxon>
        <taxon>Eubacteriales</taxon>
        <taxon>Clostridiaceae</taxon>
        <taxon>Clostridium</taxon>
    </lineage>
</organism>
<evidence type="ECO:0000313" key="10">
    <source>
        <dbReference type="Proteomes" id="UP000191154"/>
    </source>
</evidence>
<feature type="transmembrane region" description="Helical" evidence="6">
    <location>
        <begin position="97"/>
        <end position="121"/>
    </location>
</feature>
<feature type="chain" id="PRO_5038882332" evidence="7">
    <location>
        <begin position="21"/>
        <end position="506"/>
    </location>
</feature>
<dbReference type="GO" id="GO:0022857">
    <property type="term" value="F:transmembrane transporter activity"/>
    <property type="evidence" value="ECO:0007669"/>
    <property type="project" value="InterPro"/>
</dbReference>
<dbReference type="Proteomes" id="UP000191154">
    <property type="component" value="Unassembled WGS sequence"/>
</dbReference>
<evidence type="ECO:0000256" key="2">
    <source>
        <dbReference type="ARBA" id="ARBA00022448"/>
    </source>
</evidence>
<protein>
    <submittedName>
        <fullName evidence="9">Multidrug resistance protein 3</fullName>
    </submittedName>
</protein>
<feature type="domain" description="Major facilitator superfamily (MFS) profile" evidence="8">
    <location>
        <begin position="9"/>
        <end position="485"/>
    </location>
</feature>
<evidence type="ECO:0000256" key="1">
    <source>
        <dbReference type="ARBA" id="ARBA00004651"/>
    </source>
</evidence>
<feature type="transmembrane region" description="Helical" evidence="6">
    <location>
        <begin position="393"/>
        <end position="416"/>
    </location>
</feature>
<evidence type="ECO:0000256" key="6">
    <source>
        <dbReference type="SAM" id="Phobius"/>
    </source>
</evidence>
<feature type="transmembrane region" description="Helical" evidence="6">
    <location>
        <begin position="161"/>
        <end position="183"/>
    </location>
</feature>
<evidence type="ECO:0000313" key="9">
    <source>
        <dbReference type="EMBL" id="OOM05913.1"/>
    </source>
</evidence>
<dbReference type="Pfam" id="PF07690">
    <property type="entry name" value="MFS_1"/>
    <property type="match status" value="1"/>
</dbReference>
<feature type="transmembrane region" description="Helical" evidence="6">
    <location>
        <begin position="195"/>
        <end position="214"/>
    </location>
</feature>
<feature type="transmembrane region" description="Helical" evidence="6">
    <location>
        <begin position="325"/>
        <end position="345"/>
    </location>
</feature>
<feature type="transmembrane region" description="Helical" evidence="6">
    <location>
        <begin position="261"/>
        <end position="282"/>
    </location>
</feature>
<evidence type="ECO:0000256" key="5">
    <source>
        <dbReference type="ARBA" id="ARBA00023136"/>
    </source>
</evidence>
<dbReference type="PROSITE" id="PS50850">
    <property type="entry name" value="MFS"/>
    <property type="match status" value="1"/>
</dbReference>
<feature type="transmembrane region" description="Helical" evidence="6">
    <location>
        <begin position="74"/>
        <end position="91"/>
    </location>
</feature>
<dbReference type="AlphaFoldDB" id="A0A1S8MNZ6"/>
<evidence type="ECO:0000256" key="3">
    <source>
        <dbReference type="ARBA" id="ARBA00022692"/>
    </source>
</evidence>
<feature type="transmembrane region" description="Helical" evidence="6">
    <location>
        <begin position="220"/>
        <end position="240"/>
    </location>
</feature>
<dbReference type="RefSeq" id="WP_077867443.1">
    <property type="nucleotide sequence ID" value="NZ_LZYZ01000011.1"/>
</dbReference>
<dbReference type="EMBL" id="LZYZ01000011">
    <property type="protein sequence ID" value="OOM05913.1"/>
    <property type="molecule type" value="Genomic_DNA"/>
</dbReference>
<keyword evidence="4 6" id="KW-1133">Transmembrane helix</keyword>
<sequence length="506" mass="54976">MNKKGTLIVTLALLLSNAMAGLDGTIVNTALPAIISDLHAIQYMGWIVAVFLLGMAVVTPLWSKLGERIGNRMTYQIATLLFAIGSIFQALSSNIIFFLIARTIMGIGAGGMNTIPFIIYADLYTNLRKRSKIIGYATASFSAAAIIGPLIGGWIVDTFSWHWVFYINVPIALISILSVQLFFKEPKRISTREKIDYLGAAIMVISLVTLLTGIQMVETASISLVSILIIVSLILLILLFKVEEKAADPIIPNRLFKNGPLLVDFILFALLWGAFVAFNIYIPMWAQGLLGLSALIGGATQIPGSITNFAGSVVGASMQSRLSKYHMVALGTLAFIISFGIMVMAGINIPLWLLLVAGAFEGFGLGLSFNILQISVQEDAEKRDIPIATSFAYLLRILSQTFMSSIYGVILNHALIKGVAESNGKISIAMLNKLSDSQSAGDLPKNLLPLMQQIMYGGLHNIMIVALVLLTIALVFNVGMQLKIKKEKLFNKSKTMIESYEMGKNV</sequence>
<evidence type="ECO:0000259" key="8">
    <source>
        <dbReference type="PROSITE" id="PS50850"/>
    </source>
</evidence>
<keyword evidence="5 6" id="KW-0472">Membrane</keyword>
<accession>A0A1S8MNZ6</accession>
<dbReference type="InterPro" id="IPR020846">
    <property type="entry name" value="MFS_dom"/>
</dbReference>